<evidence type="ECO:0000313" key="1">
    <source>
        <dbReference type="EMBL" id="MCW1148441.1"/>
    </source>
</evidence>
<keyword evidence="2" id="KW-1185">Reference proteome</keyword>
<sequence length="130" mass="15127">MEKRDLIQAEIEKLGFFLQRLLANFLNGNSAENSIEASDLITNEFKNELDFDLPLFLSLSNDEMKKYLSNFKFNEQNLEKLADLLAEMNLSKAYLVRSIELLDLVDELSNSFSFERNNKKIKIQQLLNSQ</sequence>
<accession>A0ABT3EJ52</accession>
<proteinExistence type="predicted"/>
<name>A0ABT3EJ52_9FLAO</name>
<evidence type="ECO:0000313" key="2">
    <source>
        <dbReference type="Proteomes" id="UP001165677"/>
    </source>
</evidence>
<gene>
    <name evidence="1" type="ORF">OJ995_09435</name>
</gene>
<comment type="caution">
    <text evidence="1">The sequence shown here is derived from an EMBL/GenBank/DDBJ whole genome shotgun (WGS) entry which is preliminary data.</text>
</comment>
<organism evidence="1 2">
    <name type="scientific">Flavobacterium lacisediminis</name>
    <dbReference type="NCBI Taxonomy" id="2989705"/>
    <lineage>
        <taxon>Bacteria</taxon>
        <taxon>Pseudomonadati</taxon>
        <taxon>Bacteroidota</taxon>
        <taxon>Flavobacteriia</taxon>
        <taxon>Flavobacteriales</taxon>
        <taxon>Flavobacteriaceae</taxon>
        <taxon>Flavobacterium</taxon>
    </lineage>
</organism>
<dbReference type="RefSeq" id="WP_264369187.1">
    <property type="nucleotide sequence ID" value="NZ_JAPCIO010000006.1"/>
</dbReference>
<dbReference type="EMBL" id="JAPCIO010000006">
    <property type="protein sequence ID" value="MCW1148441.1"/>
    <property type="molecule type" value="Genomic_DNA"/>
</dbReference>
<protein>
    <submittedName>
        <fullName evidence="1">Uncharacterized protein</fullName>
    </submittedName>
</protein>
<reference evidence="1" key="1">
    <citation type="submission" date="2022-10" db="EMBL/GenBank/DDBJ databases">
        <title>Flavobacterium sp. nov., a bacterium isolated from lake sediment.</title>
        <authorList>
            <person name="Qu J.-H."/>
        </authorList>
    </citation>
    <scope>NUCLEOTIDE SEQUENCE</scope>
    <source>
        <strain evidence="1">TH16-21</strain>
    </source>
</reference>
<dbReference type="Proteomes" id="UP001165677">
    <property type="component" value="Unassembled WGS sequence"/>
</dbReference>